<reference evidence="1" key="1">
    <citation type="submission" date="2023-07" db="EMBL/GenBank/DDBJ databases">
        <authorList>
            <person name="Kim M.K."/>
        </authorList>
    </citation>
    <scope>NUCLEOTIDE SEQUENCE</scope>
    <source>
        <strain evidence="1">ASUV-10-1</strain>
    </source>
</reference>
<evidence type="ECO:0000313" key="1">
    <source>
        <dbReference type="EMBL" id="MDO7875991.1"/>
    </source>
</evidence>
<dbReference type="EMBL" id="JAUQSY010000009">
    <property type="protein sequence ID" value="MDO7875991.1"/>
    <property type="molecule type" value="Genomic_DNA"/>
</dbReference>
<name>A0ABT9BCK0_9BACT</name>
<dbReference type="Proteomes" id="UP001176429">
    <property type="component" value="Unassembled WGS sequence"/>
</dbReference>
<dbReference type="RefSeq" id="WP_305007321.1">
    <property type="nucleotide sequence ID" value="NZ_JAUQSY010000009.1"/>
</dbReference>
<sequence>MPGERLAKLTLSVNDLVAGGAVRLKLRGTWVAFARGGSNQMIRNGLNGMDFYQFKGYPDLAQDVDSLLAAIRWVCTDLAAAYVVSAKRELTVPGGDRTFAFDVEAAVYQPSYDLDFTDYWPEFNRFAVVANRTTIRPVVAYAAISNATIFGSPTGSILVFAENGNAGVYTYVWQDTNAPTTPGRSNVPNGTYLCTITDASGAYTVLQVVVGSDPRLDVLVARTGDDVTLVPSGGLPGYTYAWADGPTTATRPGLAAGTYTCTVTDARGATRVVSVVVEPYRYYWSLNPVTLYLDAGADYRLDPATKPNLSFVCQVWVEKGYLSGEYEQIGAETEQPADAAGRTVFDVQALLDAYLGEQLPALNEGRIQRAGAHFRRFYLKHAEKFGEPPVPAPLSQQQQHYVVLGGLDFLNYPTGAWLAYQQQVKPFLTWEPNDKKVLPAQPEYLAFMPLTASLTGFRQWVRLRFADGSTQTRRHEEVPTGVSRFEVYHLPAGYAQLQLTDPPGLDPGPKSVVAWDVWVSDLNDVPVSEVRRYQLDQAYYPYQRFFVYLNSLGGWNTLAVTGEAKRTLEVEAEDADRGLPPGYDPLLGTSLALQRSAQGQLSLATAPRRRAQLLHDQELLLSKRVLLQSGGQYWPGTITAKSVTLVDEAQGLGRLELEFKLAKSPLFTPRLPVVPAGRPIASVAGGEGAQP</sequence>
<evidence type="ECO:0008006" key="3">
    <source>
        <dbReference type="Google" id="ProtNLM"/>
    </source>
</evidence>
<proteinExistence type="predicted"/>
<evidence type="ECO:0000313" key="2">
    <source>
        <dbReference type="Proteomes" id="UP001176429"/>
    </source>
</evidence>
<organism evidence="1 2">
    <name type="scientific">Hymenobacter aranciens</name>
    <dbReference type="NCBI Taxonomy" id="3063996"/>
    <lineage>
        <taxon>Bacteria</taxon>
        <taxon>Pseudomonadati</taxon>
        <taxon>Bacteroidota</taxon>
        <taxon>Cytophagia</taxon>
        <taxon>Cytophagales</taxon>
        <taxon>Hymenobacteraceae</taxon>
        <taxon>Hymenobacter</taxon>
    </lineage>
</organism>
<accession>A0ABT9BCK0</accession>
<dbReference type="Gene3D" id="2.60.40.740">
    <property type="match status" value="1"/>
</dbReference>
<protein>
    <recommendedName>
        <fullName evidence="3">Ig-like domain-containing protein</fullName>
    </recommendedName>
</protein>
<keyword evidence="2" id="KW-1185">Reference proteome</keyword>
<gene>
    <name evidence="1" type="ORF">Q5H93_14705</name>
</gene>
<comment type="caution">
    <text evidence="1">The sequence shown here is derived from an EMBL/GenBank/DDBJ whole genome shotgun (WGS) entry which is preliminary data.</text>
</comment>